<dbReference type="Gene3D" id="3.20.20.80">
    <property type="entry name" value="Glycosidases"/>
    <property type="match status" value="2"/>
</dbReference>
<gene>
    <name evidence="6" type="ORF">C1SCF055_LOCUS37366</name>
</gene>
<keyword evidence="8" id="KW-1185">Reference proteome</keyword>
<feature type="transmembrane region" description="Helical" evidence="4">
    <location>
        <begin position="1676"/>
        <end position="1694"/>
    </location>
</feature>
<reference evidence="6" key="1">
    <citation type="submission" date="2022-10" db="EMBL/GenBank/DDBJ databases">
        <authorList>
            <person name="Chen Y."/>
            <person name="Dougan E. K."/>
            <person name="Chan C."/>
            <person name="Rhodes N."/>
            <person name="Thang M."/>
        </authorList>
    </citation>
    <scope>NUCLEOTIDE SEQUENCE</scope>
</reference>
<feature type="compositionally biased region" description="Low complexity" evidence="3">
    <location>
        <begin position="2211"/>
        <end position="2220"/>
    </location>
</feature>
<dbReference type="EMBL" id="CAMXCT030005412">
    <property type="protein sequence ID" value="CAL4799605.1"/>
    <property type="molecule type" value="Genomic_DNA"/>
</dbReference>
<dbReference type="InterPro" id="IPR017853">
    <property type="entry name" value="GH"/>
</dbReference>
<keyword evidence="2" id="KW-0808">Transferase</keyword>
<dbReference type="InterPro" id="IPR058655">
    <property type="entry name" value="Mok11-14/Ags1-like"/>
</dbReference>
<feature type="compositionally biased region" description="Low complexity" evidence="3">
    <location>
        <begin position="2228"/>
        <end position="2243"/>
    </location>
</feature>
<evidence type="ECO:0000313" key="7">
    <source>
        <dbReference type="EMBL" id="CAL4799605.1"/>
    </source>
</evidence>
<dbReference type="InterPro" id="IPR006047">
    <property type="entry name" value="GH13_cat_dom"/>
</dbReference>
<dbReference type="Pfam" id="PF08323">
    <property type="entry name" value="Glyco_transf_5"/>
    <property type="match status" value="1"/>
</dbReference>
<dbReference type="Pfam" id="PF00128">
    <property type="entry name" value="Alpha-amylase"/>
    <property type="match status" value="1"/>
</dbReference>
<dbReference type="InterPro" id="IPR013534">
    <property type="entry name" value="Starch_synth_cat_dom"/>
</dbReference>
<dbReference type="EMBL" id="CAMXCT010005412">
    <property type="protein sequence ID" value="CAI4012293.1"/>
    <property type="molecule type" value="Genomic_DNA"/>
</dbReference>
<evidence type="ECO:0000313" key="8">
    <source>
        <dbReference type="Proteomes" id="UP001152797"/>
    </source>
</evidence>
<feature type="transmembrane region" description="Helical" evidence="4">
    <location>
        <begin position="1837"/>
        <end position="1854"/>
    </location>
</feature>
<feature type="compositionally biased region" description="Basic and acidic residues" evidence="3">
    <location>
        <begin position="2244"/>
        <end position="2259"/>
    </location>
</feature>
<feature type="region of interest" description="Disordered" evidence="3">
    <location>
        <begin position="2211"/>
        <end position="2259"/>
    </location>
</feature>
<feature type="transmembrane region" description="Helical" evidence="4">
    <location>
        <begin position="1741"/>
        <end position="1761"/>
    </location>
</feature>
<feature type="transmembrane region" description="Helical" evidence="4">
    <location>
        <begin position="1911"/>
        <end position="1933"/>
    </location>
</feature>
<dbReference type="Proteomes" id="UP001152797">
    <property type="component" value="Unassembled WGS sequence"/>
</dbReference>
<accession>A0A9P1DLH0</accession>
<keyword evidence="4" id="KW-0472">Membrane</keyword>
<dbReference type="PANTHER" id="PTHR47182">
    <property type="entry name" value="CELL WALL ALPHA-1,3-GLUCAN SYNTHASE AGS1-RELATED"/>
    <property type="match status" value="1"/>
</dbReference>
<evidence type="ECO:0000256" key="3">
    <source>
        <dbReference type="SAM" id="MobiDB-lite"/>
    </source>
</evidence>
<feature type="transmembrane region" description="Helical" evidence="4">
    <location>
        <begin position="1875"/>
        <end position="1891"/>
    </location>
</feature>
<dbReference type="Gene3D" id="3.40.50.2000">
    <property type="entry name" value="Glycogen Phosphorylase B"/>
    <property type="match status" value="2"/>
</dbReference>
<dbReference type="OrthoDB" id="433247at2759"/>
<feature type="domain" description="Glycosyl hydrolase family 13 catalytic" evidence="5">
    <location>
        <begin position="337"/>
        <end position="800"/>
    </location>
</feature>
<organism evidence="6">
    <name type="scientific">Cladocopium goreaui</name>
    <dbReference type="NCBI Taxonomy" id="2562237"/>
    <lineage>
        <taxon>Eukaryota</taxon>
        <taxon>Sar</taxon>
        <taxon>Alveolata</taxon>
        <taxon>Dinophyceae</taxon>
        <taxon>Suessiales</taxon>
        <taxon>Symbiodiniaceae</taxon>
        <taxon>Cladocopium</taxon>
    </lineage>
</organism>
<keyword evidence="1" id="KW-0328">Glycosyltransferase</keyword>
<dbReference type="PANTHER" id="PTHR47182:SF2">
    <property type="entry name" value="CELL WALL ALPHA-1,3-GLUCAN SYNTHASE AGS1"/>
    <property type="match status" value="1"/>
</dbReference>
<evidence type="ECO:0000256" key="1">
    <source>
        <dbReference type="ARBA" id="ARBA00022676"/>
    </source>
</evidence>
<evidence type="ECO:0000313" key="6">
    <source>
        <dbReference type="EMBL" id="CAI4012293.1"/>
    </source>
</evidence>
<feature type="transmembrane region" description="Helical" evidence="4">
    <location>
        <begin position="1714"/>
        <end position="1734"/>
    </location>
</feature>
<dbReference type="GO" id="GO:0047657">
    <property type="term" value="F:alpha-1,3-glucan synthase activity"/>
    <property type="evidence" value="ECO:0007669"/>
    <property type="project" value="UniProtKB-EC"/>
</dbReference>
<feature type="region of interest" description="Disordered" evidence="3">
    <location>
        <begin position="2165"/>
        <end position="2187"/>
    </location>
</feature>
<keyword evidence="4" id="KW-1133">Transmembrane helix</keyword>
<evidence type="ECO:0000256" key="2">
    <source>
        <dbReference type="ARBA" id="ARBA00022679"/>
    </source>
</evidence>
<feature type="transmembrane region" description="Helical" evidence="4">
    <location>
        <begin position="1974"/>
        <end position="1993"/>
    </location>
</feature>
<feature type="transmembrane region" description="Helical" evidence="4">
    <location>
        <begin position="2005"/>
        <end position="2027"/>
    </location>
</feature>
<feature type="transmembrane region" description="Helical" evidence="4">
    <location>
        <begin position="2065"/>
        <end position="2088"/>
    </location>
</feature>
<keyword evidence="4" id="KW-0812">Transmembrane</keyword>
<comment type="caution">
    <text evidence="6">The sequence shown here is derived from an EMBL/GenBank/DDBJ whole genome shotgun (WGS) entry which is preliminary data.</text>
</comment>
<reference evidence="7 8" key="2">
    <citation type="submission" date="2024-05" db="EMBL/GenBank/DDBJ databases">
        <authorList>
            <person name="Chen Y."/>
            <person name="Shah S."/>
            <person name="Dougan E. K."/>
            <person name="Thang M."/>
            <person name="Chan C."/>
        </authorList>
    </citation>
    <scope>NUCLEOTIDE SEQUENCE [LARGE SCALE GENOMIC DNA]</scope>
</reference>
<feature type="compositionally biased region" description="Low complexity" evidence="3">
    <location>
        <begin position="2178"/>
        <end position="2187"/>
    </location>
</feature>
<evidence type="ECO:0000259" key="5">
    <source>
        <dbReference type="SMART" id="SM00642"/>
    </source>
</evidence>
<proteinExistence type="predicted"/>
<dbReference type="SUPFAM" id="SSF51445">
    <property type="entry name" value="(Trans)glycosidases"/>
    <property type="match status" value="1"/>
</dbReference>
<dbReference type="SUPFAM" id="SSF53756">
    <property type="entry name" value="UDP-Glycosyltransferase/glycogen phosphorylase"/>
    <property type="match status" value="1"/>
</dbReference>
<name>A0A9P1DLH0_9DINO</name>
<evidence type="ECO:0000256" key="4">
    <source>
        <dbReference type="SAM" id="Phobius"/>
    </source>
</evidence>
<dbReference type="GO" id="GO:0005975">
    <property type="term" value="P:carbohydrate metabolic process"/>
    <property type="evidence" value="ECO:0007669"/>
    <property type="project" value="InterPro"/>
</dbReference>
<protein>
    <submittedName>
        <fullName evidence="7">Alpha-1,3-glucan synthase</fullName>
    </submittedName>
</protein>
<dbReference type="SMART" id="SM00642">
    <property type="entry name" value="Aamy"/>
    <property type="match status" value="1"/>
</dbReference>
<sequence length="2259" mass="251935">MASPFYLGAEEDSLTLQDLLDWSRRRMSEGEASFASTEFQREASPKSWEDEVFYSILVDRFANGDITNDNSNLTMVVGMTLENLDSNLLQFQDMKALISVGWRCSTVQWRRFSRLAPRSPPLWWQQGWPRKGAGSVAEAELLAPLGELLMPGVLLGDMFRSFKGPAGWSKSYVEPDLTTYGVLKDKTAALFVEYDGYWRHAEKEGIVRDKMKNEALLTFSPPGSYVVRINHHNKCDMEETILWISINTWSRGDQKSLTRALSNVLDEMVPRLQHALVPSVHKRGAAELIACSPRILSYRQQRLEHRLSVLAEQGSLAKLAGAMTRTDEVFHRRFVAQKWTNAFHSGASGNIPDFQREQLKSKKPWSVQRWRHGGDLHGVKSRLSYLRDLGVTVLALSPIFLNSAGEYHGSCTTDLTSIDSNFGNKELLRELVHDAHTLGLKVVLDVQVNHACGGGLKYLGANSGVDGVSNCVLSTGETYWDSERGTPLNEFGRGRLGFGDSLPSFLRHQSFFTRCGPAKLYRPGGRDFRSLPAENATAIAAGLLFPEIFQDTAFELNTMNPVLQELYTNMLKYWIAEVDLDGYRLTAASHVTADFTAYLSTHLRFYASALGKENFFIVGEVNQATTPFGESYLGRVQGREGPRTLPKKVQGVLEELCQYYSALPDQEPGLLSSYPLQEVFHLRDSVLGASNAMGLYEQEGAVAAIERSRTALATGKMRLALAGAESRDVRKLLSSPRQGHELWRLIIAMAWSFTWYGIPDLTSGMEQGLNGLCYRTDEERKKLHDDMVAQGIEGDVVHSILANCDYEALGDQTDSGFWHQDSFLGGPMRLGAAVKSVNREVGIMNHLMGAGGPHWCEDPVVDRENQAFNTARALIRIRRSCYPLRTELDVAAGDGAQLAYWKMHDGREDMLIEEQPLGMLVVLSISPEPSIEARKYRLPRSLRYTEGQAFIDLLHPQRLAMVFTSSNGTFLLVPAELDPSHVSIFAPVETAVKDLEGSDWMVCRGVSLPPLRDTCKETARSDMWLTAGLVILWIVRGVGILAWNYRTRIYLSIVKEATFPNIMQISGPRVEPKHVICAAIEHTIPERGVKVSAGGLGKVLDQMLREHPQCTLSLVHPMFGDVDYGELEDFDEIRCVVDGKEQTIQVYTMQSELNGIKRVWYILKHEVFTEKVKTAPYPPSMTKVRTLRYFSLWNQATAALIRKLKPDIYHCMDYHAALAPLYLEESEQIPIILVLHNADYMGVVETDFISDRFWKTVTQLRRLSLILNLKVATIRKYCMFEGRFNMLKAGVTYIKQTQAGYGICAVSENYAVELKRERTLFAGLPYLISLDNATDPADIQTSIEKLRALRFEAKGQLQRHCGLDEDPGAKILIFIGRWVKQKGVDHIAMLTPAFLRSHPEVQIILAGPPDDACGLYAGTLLDQLGDEFKGRLFVCTKFFRLPEELRRGAHLCFTPSCSEPFGYVDVEFGLLGVPSVGAAIGGLGKMPGVYFRQQNSDDSKSLIDSFFCSVDHALNLPDTEYWEMALNATKADFPFDTWRANLSGSYSKAITNFKSFAGEGNLLFDAQQHADAGTREVLNEAMAPRKATVLRRMSSTAQVAHQMRILDIDEDAEFLTQPVSDDRTHELMREAIFQGQMKGKVKDAEQLQSQICQADQRLTERSHMTQWLMKPFARGLCLRIHVVIALGYIFSPVGETLLKSMDVRARSNTLASEHALWITFYMGAGCGCLLWLFLSRGIPPNLLMASSQLLNIIFFVLVPSLPGEFFESPFSTLTYLGLCGLQSTSRLLFIVWNFNEDFHGGFQVAAKRIGVLESLRSCVGWISVNLSYAGLEFINRNLVLVVSLGTTVLLFKAPQCYASYVLPSTGILEGMTHKSFILLVFAEFLNMLSAYPSQTYTLWWTLNGFEPGEIAGFALLTGFMAPVMLTAIFALLAKMNRWGPWAMRDFTCLLPPGSLLRALALWDLGNLHFRSRIFVVAVLLSVCVDVAHGAAVWSSIMTILGNKWYALKGCYICLTLASFASAFSPWVGHCLGTAFANASNLYKPTVEDNANLDVPVSGKGSFSDATFWAVVPLAALSYVFQLMAMRYFNNDILTFKGHGNLLPDGCRTGSDSHMEAVPTWKVKRLRKAALKKDKVKKKKQNEPKTNRFSALLANGQLPVLETIGAEEATPEHSKEAKTPTARRLPRTPTVTFDKTVDSIEVDHEEAAGLAALRGASMGRRSQSRLSPGTSYTSYTSQGTVQTGDIHHKEDEAGRSEAEP</sequence>
<dbReference type="EMBL" id="CAMXCT020005412">
    <property type="protein sequence ID" value="CAL1165668.1"/>
    <property type="molecule type" value="Genomic_DNA"/>
</dbReference>